<proteinExistence type="predicted"/>
<protein>
    <submittedName>
        <fullName evidence="4">Uncharacterized protein</fullName>
    </submittedName>
</protein>
<feature type="compositionally biased region" description="Low complexity" evidence="1">
    <location>
        <begin position="194"/>
        <end position="204"/>
    </location>
</feature>
<feature type="signal peptide" evidence="2">
    <location>
        <begin position="1"/>
        <end position="21"/>
    </location>
</feature>
<feature type="chain" id="PRO_5037127145" evidence="2">
    <location>
        <begin position="22"/>
        <end position="228"/>
    </location>
</feature>
<feature type="region of interest" description="Disordered" evidence="1">
    <location>
        <begin position="180"/>
        <end position="228"/>
    </location>
</feature>
<accession>A0A915Q3M8</accession>
<sequence>MHSFYLFPALLLVLLVTICAPSNPTVEWKQDWSEEYPSGASGMHRGWIGISSDHDGGKYVENGWQDSWQSDNDRNFGWDKKRTSGDDWDASAKGKWSWGNGGAQGWGNWGSGYGKGSKSDLYKWSSTGDNDDCCYGADLGGGRSGSGPKRSYTSWGNINTDSWKNSGGGEGWNKWEVDDYGSGGGGHERGGWRGWRSGSGTGNWDSWRNNGKPPSPKVEAYASAFGDP</sequence>
<dbReference type="AlphaFoldDB" id="A0A915Q3M8"/>
<evidence type="ECO:0000313" key="4">
    <source>
        <dbReference type="WBParaSite" id="sdigi.contig689.g9501.t1"/>
    </source>
</evidence>
<keyword evidence="3" id="KW-1185">Reference proteome</keyword>
<organism evidence="3 4">
    <name type="scientific">Setaria digitata</name>
    <dbReference type="NCBI Taxonomy" id="48799"/>
    <lineage>
        <taxon>Eukaryota</taxon>
        <taxon>Metazoa</taxon>
        <taxon>Ecdysozoa</taxon>
        <taxon>Nematoda</taxon>
        <taxon>Chromadorea</taxon>
        <taxon>Rhabditida</taxon>
        <taxon>Spirurina</taxon>
        <taxon>Spiruromorpha</taxon>
        <taxon>Filarioidea</taxon>
        <taxon>Setariidae</taxon>
        <taxon>Setaria</taxon>
    </lineage>
</organism>
<dbReference type="WBParaSite" id="sdigi.contig689.g9501.t1">
    <property type="protein sequence ID" value="sdigi.contig689.g9501.t1"/>
    <property type="gene ID" value="sdigi.contig689.g9501"/>
</dbReference>
<reference evidence="4" key="1">
    <citation type="submission" date="2022-11" db="UniProtKB">
        <authorList>
            <consortium name="WormBaseParasite"/>
        </authorList>
    </citation>
    <scope>IDENTIFICATION</scope>
</reference>
<keyword evidence="2" id="KW-0732">Signal</keyword>
<evidence type="ECO:0000256" key="2">
    <source>
        <dbReference type="SAM" id="SignalP"/>
    </source>
</evidence>
<evidence type="ECO:0000256" key="1">
    <source>
        <dbReference type="SAM" id="MobiDB-lite"/>
    </source>
</evidence>
<name>A0A915Q3M8_9BILA</name>
<dbReference type="Proteomes" id="UP000887581">
    <property type="component" value="Unplaced"/>
</dbReference>
<evidence type="ECO:0000313" key="3">
    <source>
        <dbReference type="Proteomes" id="UP000887581"/>
    </source>
</evidence>